<evidence type="ECO:0000313" key="3">
    <source>
        <dbReference type="Proteomes" id="UP001596512"/>
    </source>
</evidence>
<evidence type="ECO:0000313" key="2">
    <source>
        <dbReference type="EMBL" id="MFC7616825.1"/>
    </source>
</evidence>
<dbReference type="PROSITE" id="PS50943">
    <property type="entry name" value="HTH_CROC1"/>
    <property type="match status" value="1"/>
</dbReference>
<comment type="caution">
    <text evidence="2">The sequence shown here is derived from an EMBL/GenBank/DDBJ whole genome shotgun (WGS) entry which is preliminary data.</text>
</comment>
<keyword evidence="3" id="KW-1185">Reference proteome</keyword>
<feature type="domain" description="HTH cro/C1-type" evidence="1">
    <location>
        <begin position="3"/>
        <end position="46"/>
    </location>
</feature>
<dbReference type="EMBL" id="JBHTEY010000004">
    <property type="protein sequence ID" value="MFC7616825.1"/>
    <property type="molecule type" value="Genomic_DNA"/>
</dbReference>
<organism evidence="2 3">
    <name type="scientific">Actinokineospora soli</name>
    <dbReference type="NCBI Taxonomy" id="1048753"/>
    <lineage>
        <taxon>Bacteria</taxon>
        <taxon>Bacillati</taxon>
        <taxon>Actinomycetota</taxon>
        <taxon>Actinomycetes</taxon>
        <taxon>Pseudonocardiales</taxon>
        <taxon>Pseudonocardiaceae</taxon>
        <taxon>Actinokineospora</taxon>
    </lineage>
</organism>
<sequence length="133" mass="13272">MGLTALAAKADVPRSTLHAYVSGRSLPPAEVLDRIVIELGASPAEQAAWAEAWYRVAAGVAVAKAACGVPRQLPPDVSAFTGRAGALAELDELLGGGVGVVSAVAGTAGWGRPRWSCTGGTGSRTGSRAGSCT</sequence>
<evidence type="ECO:0000259" key="1">
    <source>
        <dbReference type="PROSITE" id="PS50943"/>
    </source>
</evidence>
<name>A0ABW2TV08_9PSEU</name>
<accession>A0ABW2TV08</accession>
<dbReference type="Pfam" id="PF01381">
    <property type="entry name" value="HTH_3"/>
    <property type="match status" value="1"/>
</dbReference>
<reference evidence="3" key="1">
    <citation type="journal article" date="2019" name="Int. J. Syst. Evol. Microbiol.">
        <title>The Global Catalogue of Microorganisms (GCM) 10K type strain sequencing project: providing services to taxonomists for standard genome sequencing and annotation.</title>
        <authorList>
            <consortium name="The Broad Institute Genomics Platform"/>
            <consortium name="The Broad Institute Genome Sequencing Center for Infectious Disease"/>
            <person name="Wu L."/>
            <person name="Ma J."/>
        </authorList>
    </citation>
    <scope>NUCLEOTIDE SEQUENCE [LARGE SCALE GENOMIC DNA]</scope>
    <source>
        <strain evidence="3">JCM 17695</strain>
    </source>
</reference>
<dbReference type="Proteomes" id="UP001596512">
    <property type="component" value="Unassembled WGS sequence"/>
</dbReference>
<dbReference type="InterPro" id="IPR010982">
    <property type="entry name" value="Lambda_DNA-bd_dom_sf"/>
</dbReference>
<protein>
    <submittedName>
        <fullName evidence="2">Helix-turn-helix domain-containing protein</fullName>
    </submittedName>
</protein>
<gene>
    <name evidence="2" type="ORF">ACFQV2_28605</name>
</gene>
<dbReference type="InterPro" id="IPR001387">
    <property type="entry name" value="Cro/C1-type_HTH"/>
</dbReference>
<dbReference type="CDD" id="cd00093">
    <property type="entry name" value="HTH_XRE"/>
    <property type="match status" value="1"/>
</dbReference>
<proteinExistence type="predicted"/>
<dbReference type="SUPFAM" id="SSF47413">
    <property type="entry name" value="lambda repressor-like DNA-binding domains"/>
    <property type="match status" value="1"/>
</dbReference>